<dbReference type="AlphaFoldDB" id="A0A5M3XYK5"/>
<reference evidence="1 2" key="1">
    <citation type="submission" date="2019-10" db="EMBL/GenBank/DDBJ databases">
        <title>Whole genome shotgun sequence of Acrocarpospora pleiomorpha NBRC 16267.</title>
        <authorList>
            <person name="Ichikawa N."/>
            <person name="Kimura A."/>
            <person name="Kitahashi Y."/>
            <person name="Komaki H."/>
            <person name="Oguchi A."/>
        </authorList>
    </citation>
    <scope>NUCLEOTIDE SEQUENCE [LARGE SCALE GENOMIC DNA]</scope>
    <source>
        <strain evidence="1 2">NBRC 16267</strain>
    </source>
</reference>
<organism evidence="1 2">
    <name type="scientific">Acrocarpospora pleiomorpha</name>
    <dbReference type="NCBI Taxonomy" id="90975"/>
    <lineage>
        <taxon>Bacteria</taxon>
        <taxon>Bacillati</taxon>
        <taxon>Actinomycetota</taxon>
        <taxon>Actinomycetes</taxon>
        <taxon>Streptosporangiales</taxon>
        <taxon>Streptosporangiaceae</taxon>
        <taxon>Acrocarpospora</taxon>
    </lineage>
</organism>
<sequence length="49" mass="4942">MPTELLIGGADVYTSFAEIAAAHTDSAAAVPATISITWSICTLTIEGGC</sequence>
<keyword evidence="2" id="KW-1185">Reference proteome</keyword>
<proteinExistence type="predicted"/>
<protein>
    <submittedName>
        <fullName evidence="1">Uncharacterized protein</fullName>
    </submittedName>
</protein>
<name>A0A5M3XYK5_9ACTN</name>
<dbReference type="OrthoDB" id="3542771at2"/>
<dbReference type="EMBL" id="BLAF01000061">
    <property type="protein sequence ID" value="GES25049.1"/>
    <property type="molecule type" value="Genomic_DNA"/>
</dbReference>
<dbReference type="RefSeq" id="WP_155349849.1">
    <property type="nucleotide sequence ID" value="NZ_BAAAHM010000014.1"/>
</dbReference>
<accession>A0A5M3XYK5</accession>
<dbReference type="Proteomes" id="UP000377595">
    <property type="component" value="Unassembled WGS sequence"/>
</dbReference>
<gene>
    <name evidence="1" type="ORF">Aple_079480</name>
</gene>
<evidence type="ECO:0000313" key="1">
    <source>
        <dbReference type="EMBL" id="GES25049.1"/>
    </source>
</evidence>
<evidence type="ECO:0000313" key="2">
    <source>
        <dbReference type="Proteomes" id="UP000377595"/>
    </source>
</evidence>
<comment type="caution">
    <text evidence="1">The sequence shown here is derived from an EMBL/GenBank/DDBJ whole genome shotgun (WGS) entry which is preliminary data.</text>
</comment>